<evidence type="ECO:0000256" key="1">
    <source>
        <dbReference type="SAM" id="MobiDB-lite"/>
    </source>
</evidence>
<protein>
    <submittedName>
        <fullName evidence="2">Uncharacterized protein</fullName>
    </submittedName>
</protein>
<gene>
    <name evidence="2" type="ORF">PLEPLA_LOCUS12027</name>
</gene>
<accession>A0A9N7U510</accession>
<evidence type="ECO:0000313" key="2">
    <source>
        <dbReference type="EMBL" id="CAB1424106.1"/>
    </source>
</evidence>
<dbReference type="AlphaFoldDB" id="A0A9N7U510"/>
<dbReference type="EMBL" id="CADEAL010000706">
    <property type="protein sequence ID" value="CAB1424106.1"/>
    <property type="molecule type" value="Genomic_DNA"/>
</dbReference>
<proteinExistence type="predicted"/>
<organism evidence="2 3">
    <name type="scientific">Pleuronectes platessa</name>
    <name type="common">European plaice</name>
    <dbReference type="NCBI Taxonomy" id="8262"/>
    <lineage>
        <taxon>Eukaryota</taxon>
        <taxon>Metazoa</taxon>
        <taxon>Chordata</taxon>
        <taxon>Craniata</taxon>
        <taxon>Vertebrata</taxon>
        <taxon>Euteleostomi</taxon>
        <taxon>Actinopterygii</taxon>
        <taxon>Neopterygii</taxon>
        <taxon>Teleostei</taxon>
        <taxon>Neoteleostei</taxon>
        <taxon>Acanthomorphata</taxon>
        <taxon>Carangaria</taxon>
        <taxon>Pleuronectiformes</taxon>
        <taxon>Pleuronectoidei</taxon>
        <taxon>Pleuronectidae</taxon>
        <taxon>Pleuronectes</taxon>
    </lineage>
</organism>
<evidence type="ECO:0000313" key="3">
    <source>
        <dbReference type="Proteomes" id="UP001153269"/>
    </source>
</evidence>
<keyword evidence="3" id="KW-1185">Reference proteome</keyword>
<reference evidence="2" key="1">
    <citation type="submission" date="2020-03" db="EMBL/GenBank/DDBJ databases">
        <authorList>
            <person name="Weist P."/>
        </authorList>
    </citation>
    <scope>NUCLEOTIDE SEQUENCE</scope>
</reference>
<feature type="compositionally biased region" description="Basic residues" evidence="1">
    <location>
        <begin position="136"/>
        <end position="147"/>
    </location>
</feature>
<dbReference type="Proteomes" id="UP001153269">
    <property type="component" value="Unassembled WGS sequence"/>
</dbReference>
<feature type="compositionally biased region" description="Pro residues" evidence="1">
    <location>
        <begin position="54"/>
        <end position="64"/>
    </location>
</feature>
<sequence length="147" mass="16637">MMNDSVFLTCGGGRRPSLSTQQICGFHHTTSDEHRTCEGQTPQQRVAGLRLVQTPPPADPPSPSLPSLALPPIAPHSTRHNSEVSFQRNISPCWRTEMIVRSNVEEEERVTVQGRVLSPPERTESVLQRNADCQRLRRHDRKQTPRR</sequence>
<feature type="region of interest" description="Disordered" evidence="1">
    <location>
        <begin position="104"/>
        <end position="147"/>
    </location>
</feature>
<comment type="caution">
    <text evidence="2">The sequence shown here is derived from an EMBL/GenBank/DDBJ whole genome shotgun (WGS) entry which is preliminary data.</text>
</comment>
<name>A0A9N7U510_PLEPL</name>
<feature type="region of interest" description="Disordered" evidence="1">
    <location>
        <begin position="52"/>
        <end position="87"/>
    </location>
</feature>